<keyword evidence="2" id="KW-1185">Reference proteome</keyword>
<reference evidence="1 2" key="1">
    <citation type="journal article" date="2018" name="Front. Plant Sci.">
        <title>Red Clover (Trifolium pratense) and Zigzag Clover (T. medium) - A Picture of Genomic Similarities and Differences.</title>
        <authorList>
            <person name="Dluhosova J."/>
            <person name="Istvanek J."/>
            <person name="Nedelnik J."/>
            <person name="Repkova J."/>
        </authorList>
    </citation>
    <scope>NUCLEOTIDE SEQUENCE [LARGE SCALE GENOMIC DNA]</scope>
    <source>
        <strain evidence="2">cv. 10/8</strain>
        <tissue evidence="1">Leaf</tissue>
    </source>
</reference>
<accession>A0A392NVJ3</accession>
<organism evidence="1 2">
    <name type="scientific">Trifolium medium</name>
    <dbReference type="NCBI Taxonomy" id="97028"/>
    <lineage>
        <taxon>Eukaryota</taxon>
        <taxon>Viridiplantae</taxon>
        <taxon>Streptophyta</taxon>
        <taxon>Embryophyta</taxon>
        <taxon>Tracheophyta</taxon>
        <taxon>Spermatophyta</taxon>
        <taxon>Magnoliopsida</taxon>
        <taxon>eudicotyledons</taxon>
        <taxon>Gunneridae</taxon>
        <taxon>Pentapetalae</taxon>
        <taxon>rosids</taxon>
        <taxon>fabids</taxon>
        <taxon>Fabales</taxon>
        <taxon>Fabaceae</taxon>
        <taxon>Papilionoideae</taxon>
        <taxon>50 kb inversion clade</taxon>
        <taxon>NPAAA clade</taxon>
        <taxon>Hologalegina</taxon>
        <taxon>IRL clade</taxon>
        <taxon>Trifolieae</taxon>
        <taxon>Trifolium</taxon>
    </lineage>
</organism>
<dbReference type="Proteomes" id="UP000265520">
    <property type="component" value="Unassembled WGS sequence"/>
</dbReference>
<feature type="non-terminal residue" evidence="1">
    <location>
        <position position="1"/>
    </location>
</feature>
<evidence type="ECO:0000313" key="2">
    <source>
        <dbReference type="Proteomes" id="UP000265520"/>
    </source>
</evidence>
<proteinExistence type="predicted"/>
<name>A0A392NVJ3_9FABA</name>
<comment type="caution">
    <text evidence="1">The sequence shown here is derived from an EMBL/GenBank/DDBJ whole genome shotgun (WGS) entry which is preliminary data.</text>
</comment>
<dbReference type="AlphaFoldDB" id="A0A392NVJ3"/>
<protein>
    <submittedName>
        <fullName evidence="1">Uncharacterized protein</fullName>
    </submittedName>
</protein>
<evidence type="ECO:0000313" key="1">
    <source>
        <dbReference type="EMBL" id="MCI03230.1"/>
    </source>
</evidence>
<dbReference type="EMBL" id="LXQA010051546">
    <property type="protein sequence ID" value="MCI03230.1"/>
    <property type="molecule type" value="Genomic_DNA"/>
</dbReference>
<sequence>VQVTNEMMKAMNREEEGMLKETIESEKNWRVKLENIGSMMEVSCHQFLGQNVTVGGQSEIE</sequence>